<dbReference type="InterPro" id="IPR011009">
    <property type="entry name" value="Kinase-like_dom_sf"/>
</dbReference>
<dbReference type="GO" id="GO:0016301">
    <property type="term" value="F:kinase activity"/>
    <property type="evidence" value="ECO:0007669"/>
    <property type="project" value="UniProtKB-KW"/>
</dbReference>
<proteinExistence type="predicted"/>
<accession>A0A830BWJ6</accession>
<dbReference type="Proteomes" id="UP000653305">
    <property type="component" value="Unassembled WGS sequence"/>
</dbReference>
<protein>
    <submittedName>
        <fullName evidence="1">Probable serine/threonine-protein kinase at1g54610</fullName>
    </submittedName>
</protein>
<name>A0A830BWJ6_9LAMI</name>
<keyword evidence="1" id="KW-0808">Transferase</keyword>
<reference evidence="1" key="1">
    <citation type="submission" date="2020-07" db="EMBL/GenBank/DDBJ databases">
        <title>Ethylene signaling mediates host invasion by parasitic plants.</title>
        <authorList>
            <person name="Yoshida S."/>
        </authorList>
    </citation>
    <scope>NUCLEOTIDE SEQUENCE</scope>
    <source>
        <strain evidence="1">Okayama</strain>
    </source>
</reference>
<dbReference type="SUPFAM" id="SSF56112">
    <property type="entry name" value="Protein kinase-like (PK-like)"/>
    <property type="match status" value="1"/>
</dbReference>
<keyword evidence="2" id="KW-1185">Reference proteome</keyword>
<gene>
    <name evidence="1" type="ORF">PHJA_001013100</name>
</gene>
<comment type="caution">
    <text evidence="1">The sequence shown here is derived from an EMBL/GenBank/DDBJ whole genome shotgun (WGS) entry which is preliminary data.</text>
</comment>
<evidence type="ECO:0000313" key="2">
    <source>
        <dbReference type="Proteomes" id="UP000653305"/>
    </source>
</evidence>
<dbReference type="OrthoDB" id="1748322at2759"/>
<evidence type="ECO:0000313" key="1">
    <source>
        <dbReference type="EMBL" id="GFP88694.1"/>
    </source>
</evidence>
<dbReference type="Gene3D" id="1.10.510.10">
    <property type="entry name" value="Transferase(Phosphotransferase) domain 1"/>
    <property type="match status" value="1"/>
</dbReference>
<dbReference type="EMBL" id="BMAC01000171">
    <property type="protein sequence ID" value="GFP88694.1"/>
    <property type="molecule type" value="Genomic_DNA"/>
</dbReference>
<sequence length="208" mass="24250">MDKRLSENRESVDFPYDDLKGKDINPFGFWEMDKRSSEDREFVDLPYDDLKGSSTILAELFAGKPIMPGRTEVEQMHKIFKLCGSPMDEYWEKQNHRMRAVSNRNAYTNVEFLIRSKSFLLRRWLCWKYSSLSIRKNVGPLLRHSKFFTSNPLPCDPSSLPNYPPSKELDAKMREAKAKSGIHKLLQNVIGAFSGEMWADVDVLCFRR</sequence>
<dbReference type="AlphaFoldDB" id="A0A830BWJ6"/>
<organism evidence="1 2">
    <name type="scientific">Phtheirospermum japonicum</name>
    <dbReference type="NCBI Taxonomy" id="374723"/>
    <lineage>
        <taxon>Eukaryota</taxon>
        <taxon>Viridiplantae</taxon>
        <taxon>Streptophyta</taxon>
        <taxon>Embryophyta</taxon>
        <taxon>Tracheophyta</taxon>
        <taxon>Spermatophyta</taxon>
        <taxon>Magnoliopsida</taxon>
        <taxon>eudicotyledons</taxon>
        <taxon>Gunneridae</taxon>
        <taxon>Pentapetalae</taxon>
        <taxon>asterids</taxon>
        <taxon>lamiids</taxon>
        <taxon>Lamiales</taxon>
        <taxon>Orobanchaceae</taxon>
        <taxon>Orobanchaceae incertae sedis</taxon>
        <taxon>Phtheirospermum</taxon>
    </lineage>
</organism>
<keyword evidence="1" id="KW-0418">Kinase</keyword>